<reference evidence="1" key="1">
    <citation type="submission" date="2023-04" db="EMBL/GenBank/DDBJ databases">
        <title>Co-integrate Col3M blaNDM-1-harbouring plasmids in clinical Providencia rettgeri isolates from Argentina.</title>
        <authorList>
            <person name="de Belder D."/>
            <person name="Martino F."/>
            <person name="Tijet N."/>
            <person name="Melano R.G."/>
            <person name="Faccone D."/>
            <person name="de Mendieta J.M."/>
            <person name="Rapoport M."/>
            <person name="Albornoz E."/>
            <person name="Petroni A."/>
            <person name="Tuduri E."/>
            <person name="Derdoy L."/>
            <person name="Cogut S."/>
            <person name="Errecalde L."/>
            <person name="Pasteran F."/>
            <person name="Corso A."/>
            <person name="Gomez S.A."/>
        </authorList>
    </citation>
    <scope>NUCLEOTIDE SEQUENCE</scope>
    <source>
        <strain evidence="1">PreM15628</strain>
        <plasmid evidence="1">p15628B_125</plasmid>
    </source>
</reference>
<keyword evidence="1" id="KW-0614">Plasmid</keyword>
<evidence type="ECO:0000313" key="1">
    <source>
        <dbReference type="EMBL" id="WHT96076.1"/>
    </source>
</evidence>
<evidence type="ECO:0000313" key="2">
    <source>
        <dbReference type="Proteomes" id="UP000682358"/>
    </source>
</evidence>
<name>A0AAJ6K5Y2_PRORE</name>
<organism evidence="1 2">
    <name type="scientific">Providencia rettgeri</name>
    <dbReference type="NCBI Taxonomy" id="587"/>
    <lineage>
        <taxon>Bacteria</taxon>
        <taxon>Pseudomonadati</taxon>
        <taxon>Pseudomonadota</taxon>
        <taxon>Gammaproteobacteria</taxon>
        <taxon>Enterobacterales</taxon>
        <taxon>Morganellaceae</taxon>
        <taxon>Providencia</taxon>
    </lineage>
</organism>
<dbReference type="AlphaFoldDB" id="A0AAJ6K5Y2"/>
<accession>A0AAJ6K5Y2</accession>
<dbReference type="EMBL" id="CP123374">
    <property type="protein sequence ID" value="WHT96076.1"/>
    <property type="molecule type" value="Genomic_DNA"/>
</dbReference>
<geneLocation type="plasmid" evidence="1 2">
    <name>p15628B_125</name>
</geneLocation>
<protein>
    <submittedName>
        <fullName evidence="1">Cytoplasmic protein</fullName>
    </submittedName>
</protein>
<sequence>MAISAEQLLKRLDSGCYITTFYRLSAKAVSQSLARIPEGYILMSKEGVEETILTPLEFQSIKHSLTERDTWQNVVGPTLFGGSSWFLKKVWLFFRTISLNTFIHFVFKLSLFSWK</sequence>
<proteinExistence type="predicted"/>
<dbReference type="Proteomes" id="UP000682358">
    <property type="component" value="Plasmid p15628B_125"/>
</dbReference>
<gene>
    <name evidence="1" type="ORF">KOF27_21980</name>
</gene>